<keyword evidence="3" id="KW-1185">Reference proteome</keyword>
<dbReference type="OrthoDB" id="10557410at2759"/>
<feature type="region of interest" description="Disordered" evidence="1">
    <location>
        <begin position="1"/>
        <end position="20"/>
    </location>
</feature>
<gene>
    <name evidence="2" type="ORF">SPRG_22228</name>
</gene>
<dbReference type="KEGG" id="spar:SPRG_22228"/>
<evidence type="ECO:0000256" key="1">
    <source>
        <dbReference type="SAM" id="MobiDB-lite"/>
    </source>
</evidence>
<accession>A0A067CFE5</accession>
<evidence type="ECO:0000313" key="3">
    <source>
        <dbReference type="Proteomes" id="UP000030745"/>
    </source>
</evidence>
<dbReference type="Proteomes" id="UP000030745">
    <property type="component" value="Unassembled WGS sequence"/>
</dbReference>
<dbReference type="OMA" id="DHEDVWR"/>
<dbReference type="AlphaFoldDB" id="A0A067CFE5"/>
<proteinExistence type="predicted"/>
<dbReference type="VEuPathDB" id="FungiDB:SPRG_22228"/>
<protein>
    <submittedName>
        <fullName evidence="2">Uncharacterized protein</fullName>
    </submittedName>
</protein>
<evidence type="ECO:0000313" key="2">
    <source>
        <dbReference type="EMBL" id="KDO25542.1"/>
    </source>
</evidence>
<name>A0A067CFE5_SAPPC</name>
<sequence length="194" mass="22157">MEVPAPTPVTTEQDATTEQPTTANWQTLKEQFNYHLHELHKLSREMSMASNGASSEDAAEAMQAYFEMKYQKKLAKMLARGKCDGPSDGPHGFFGRWGHRHGKFGHHHDMPGPHHHERGPMEPLSGGHSGDGMWHKIMDHRGDHEDVWRKVKHHRHGQCHGRRSDDDSDKMFRKMHKKMARHGWLHPGAAPTSC</sequence>
<dbReference type="RefSeq" id="XP_012203795.1">
    <property type="nucleotide sequence ID" value="XM_012348405.1"/>
</dbReference>
<reference evidence="2 3" key="1">
    <citation type="journal article" date="2013" name="PLoS Genet.">
        <title>Distinctive expansion of potential virulence genes in the genome of the oomycete fish pathogen Saprolegnia parasitica.</title>
        <authorList>
            <person name="Jiang R.H."/>
            <person name="de Bruijn I."/>
            <person name="Haas B.J."/>
            <person name="Belmonte R."/>
            <person name="Lobach L."/>
            <person name="Christie J."/>
            <person name="van den Ackerveken G."/>
            <person name="Bottin A."/>
            <person name="Bulone V."/>
            <person name="Diaz-Moreno S.M."/>
            <person name="Dumas B."/>
            <person name="Fan L."/>
            <person name="Gaulin E."/>
            <person name="Govers F."/>
            <person name="Grenville-Briggs L.J."/>
            <person name="Horner N.R."/>
            <person name="Levin J.Z."/>
            <person name="Mammella M."/>
            <person name="Meijer H.J."/>
            <person name="Morris P."/>
            <person name="Nusbaum C."/>
            <person name="Oome S."/>
            <person name="Phillips A.J."/>
            <person name="van Rooyen D."/>
            <person name="Rzeszutek E."/>
            <person name="Saraiva M."/>
            <person name="Secombes C.J."/>
            <person name="Seidl M.F."/>
            <person name="Snel B."/>
            <person name="Stassen J.H."/>
            <person name="Sykes S."/>
            <person name="Tripathy S."/>
            <person name="van den Berg H."/>
            <person name="Vega-Arreguin J.C."/>
            <person name="Wawra S."/>
            <person name="Young S.K."/>
            <person name="Zeng Q."/>
            <person name="Dieguez-Uribeondo J."/>
            <person name="Russ C."/>
            <person name="Tyler B.M."/>
            <person name="van West P."/>
        </authorList>
    </citation>
    <scope>NUCLEOTIDE SEQUENCE [LARGE SCALE GENOMIC DNA]</scope>
    <source>
        <strain evidence="2 3">CBS 223.65</strain>
    </source>
</reference>
<dbReference type="EMBL" id="KK583231">
    <property type="protein sequence ID" value="KDO25542.1"/>
    <property type="molecule type" value="Genomic_DNA"/>
</dbReference>
<dbReference type="GeneID" id="24142611"/>
<feature type="compositionally biased region" description="Polar residues" evidence="1">
    <location>
        <begin position="8"/>
        <end position="20"/>
    </location>
</feature>
<organism evidence="2 3">
    <name type="scientific">Saprolegnia parasitica (strain CBS 223.65)</name>
    <dbReference type="NCBI Taxonomy" id="695850"/>
    <lineage>
        <taxon>Eukaryota</taxon>
        <taxon>Sar</taxon>
        <taxon>Stramenopiles</taxon>
        <taxon>Oomycota</taxon>
        <taxon>Saprolegniomycetes</taxon>
        <taxon>Saprolegniales</taxon>
        <taxon>Saprolegniaceae</taxon>
        <taxon>Saprolegnia</taxon>
    </lineage>
</organism>